<accession>A0A0D7AMC9</accession>
<organism evidence="1 2">
    <name type="scientific">Fistulina hepatica ATCC 64428</name>
    <dbReference type="NCBI Taxonomy" id="1128425"/>
    <lineage>
        <taxon>Eukaryota</taxon>
        <taxon>Fungi</taxon>
        <taxon>Dikarya</taxon>
        <taxon>Basidiomycota</taxon>
        <taxon>Agaricomycotina</taxon>
        <taxon>Agaricomycetes</taxon>
        <taxon>Agaricomycetidae</taxon>
        <taxon>Agaricales</taxon>
        <taxon>Fistulinaceae</taxon>
        <taxon>Fistulina</taxon>
    </lineage>
</organism>
<name>A0A0D7AMC9_9AGAR</name>
<dbReference type="AlphaFoldDB" id="A0A0D7AMC9"/>
<dbReference type="Proteomes" id="UP000054144">
    <property type="component" value="Unassembled WGS sequence"/>
</dbReference>
<gene>
    <name evidence="1" type="ORF">FISHEDRAFT_56394</name>
</gene>
<reference evidence="1 2" key="1">
    <citation type="journal article" date="2015" name="Fungal Genet. Biol.">
        <title>Evolution of novel wood decay mechanisms in Agaricales revealed by the genome sequences of Fistulina hepatica and Cylindrobasidium torrendii.</title>
        <authorList>
            <person name="Floudas D."/>
            <person name="Held B.W."/>
            <person name="Riley R."/>
            <person name="Nagy L.G."/>
            <person name="Koehler G."/>
            <person name="Ransdell A.S."/>
            <person name="Younus H."/>
            <person name="Chow J."/>
            <person name="Chiniquy J."/>
            <person name="Lipzen A."/>
            <person name="Tritt A."/>
            <person name="Sun H."/>
            <person name="Haridas S."/>
            <person name="LaButti K."/>
            <person name="Ohm R.A."/>
            <person name="Kues U."/>
            <person name="Blanchette R.A."/>
            <person name="Grigoriev I.V."/>
            <person name="Minto R.E."/>
            <person name="Hibbett D.S."/>
        </authorList>
    </citation>
    <scope>NUCLEOTIDE SEQUENCE [LARGE SCALE GENOMIC DNA]</scope>
    <source>
        <strain evidence="1 2">ATCC 64428</strain>
    </source>
</reference>
<proteinExistence type="predicted"/>
<protein>
    <submittedName>
        <fullName evidence="1">Uncharacterized protein</fullName>
    </submittedName>
</protein>
<sequence>MSSSPRPPYVRSTPPVLLSRFDEYMCHAYPNHRPMDEDTLKKLLFAMGATEDTLPKYLTIHNQQWDDIFARMPGGRLPTIGALADWLSMHQEKPQIQEQGTLYFKIPNSALAIRIWSGGMEQYGQYCLDFFHVADGIPVNTPDGYKISHVPHPGVFTFGGALVSWETAMHMDCQRVPQGTEKYSTPEGSRLMLIRPGEEPFYFQIPLRAVQQVEFAQPVAVLP</sequence>
<dbReference type="OrthoDB" id="2970807at2759"/>
<dbReference type="EMBL" id="KN881647">
    <property type="protein sequence ID" value="KIY51938.1"/>
    <property type="molecule type" value="Genomic_DNA"/>
</dbReference>
<evidence type="ECO:0000313" key="2">
    <source>
        <dbReference type="Proteomes" id="UP000054144"/>
    </source>
</evidence>
<evidence type="ECO:0000313" key="1">
    <source>
        <dbReference type="EMBL" id="KIY51938.1"/>
    </source>
</evidence>
<keyword evidence="2" id="KW-1185">Reference proteome</keyword>